<keyword evidence="3" id="KW-0547">Nucleotide-binding</keyword>
<dbReference type="Pfam" id="PF00501">
    <property type="entry name" value="AMP-binding"/>
    <property type="match status" value="1"/>
</dbReference>
<gene>
    <name evidence="6" type="ORF">GCM10010468_09610</name>
</gene>
<keyword evidence="7" id="KW-1185">Reference proteome</keyword>
<dbReference type="Gene3D" id="3.40.50.12780">
    <property type="entry name" value="N-terminal domain of ligase-like"/>
    <property type="match status" value="1"/>
</dbReference>
<dbReference type="GO" id="GO:0016874">
    <property type="term" value="F:ligase activity"/>
    <property type="evidence" value="ECO:0007669"/>
    <property type="project" value="UniProtKB-KW"/>
</dbReference>
<evidence type="ECO:0000256" key="4">
    <source>
        <dbReference type="ARBA" id="ARBA00022840"/>
    </source>
</evidence>
<accession>A0ABP6Q0U5</accession>
<dbReference type="InterPro" id="IPR042099">
    <property type="entry name" value="ANL_N_sf"/>
</dbReference>
<evidence type="ECO:0000256" key="2">
    <source>
        <dbReference type="ARBA" id="ARBA00022598"/>
    </source>
</evidence>
<dbReference type="InterPro" id="IPR020845">
    <property type="entry name" value="AMP-binding_CS"/>
</dbReference>
<comment type="caution">
    <text evidence="6">The sequence shown here is derived from an EMBL/GenBank/DDBJ whole genome shotgun (WGS) entry which is preliminary data.</text>
</comment>
<dbReference type="Gene3D" id="3.30.300.30">
    <property type="match status" value="1"/>
</dbReference>
<keyword evidence="2 6" id="KW-0436">Ligase</keyword>
<dbReference type="PANTHER" id="PTHR43107:SF15">
    <property type="entry name" value="FATTY ACID TRANSPORT PROTEIN 3, ISOFORM A"/>
    <property type="match status" value="1"/>
</dbReference>
<dbReference type="SUPFAM" id="SSF56801">
    <property type="entry name" value="Acetyl-CoA synthetase-like"/>
    <property type="match status" value="1"/>
</dbReference>
<dbReference type="InterPro" id="IPR045851">
    <property type="entry name" value="AMP-bd_C_sf"/>
</dbReference>
<dbReference type="RefSeq" id="WP_344822528.1">
    <property type="nucleotide sequence ID" value="NZ_BAAAUV010000002.1"/>
</dbReference>
<protein>
    <submittedName>
        <fullName evidence="6">Long-chain-fatty-acid--CoA ligase</fullName>
    </submittedName>
</protein>
<proteinExistence type="inferred from homology"/>
<dbReference type="PROSITE" id="PS00455">
    <property type="entry name" value="AMP_BINDING"/>
    <property type="match status" value="1"/>
</dbReference>
<evidence type="ECO:0000313" key="7">
    <source>
        <dbReference type="Proteomes" id="UP001501237"/>
    </source>
</evidence>
<evidence type="ECO:0000313" key="6">
    <source>
        <dbReference type="EMBL" id="GAA3198123.1"/>
    </source>
</evidence>
<organism evidence="6 7">
    <name type="scientific">Actinocorallia longicatena</name>
    <dbReference type="NCBI Taxonomy" id="111803"/>
    <lineage>
        <taxon>Bacteria</taxon>
        <taxon>Bacillati</taxon>
        <taxon>Actinomycetota</taxon>
        <taxon>Actinomycetes</taxon>
        <taxon>Streptosporangiales</taxon>
        <taxon>Thermomonosporaceae</taxon>
        <taxon>Actinocorallia</taxon>
    </lineage>
</organism>
<dbReference type="Proteomes" id="UP001501237">
    <property type="component" value="Unassembled WGS sequence"/>
</dbReference>
<sequence length="524" mass="56246">MNTVAELLHARAGDDAPGLSFEGRTWSWREVVAECAIRAAWFGGLRTVDPGRPVHVGILLDNVPEVLFLIGGAAMSGSVIVALNTTRTAVELEGDAARADCDLIVTEPRHLPTAQDFAHDDLGVVDYESPGYAKLLAGYEGAEPPALAGVTAETLLMLIFTSGTSGNPRAVRITHRKVVVPGESLAGRMLSSDDVLYSPMPLFHSGAIMAAYAPALACGGRLVIRRRFSASGLLDDVREHGCTYLHYVGKALSYVVAATPGKVDNPLKIAFGNEAAPAEQKLFGERFGCFVIDAYGSTETAIALTPDPFGPPGALGKLGPGIKILDPETGAECPPGATGELVNTSDMGLFDGYYQEQADDRLRDGMYWSGDYVRADEDGYVFFVGRSLDRLRVDGENFGAVEVERALDLDGLFAVYGVPDVSAGDQVMLATTGAFDPAAFAEAVAGLNPKWAPRYVRVARELPVTASNKILKRALAAEGWRTEDPVWFRPGRDLTYRPMTPDDVTALREEFARTGRLHLLEGQR</sequence>
<keyword evidence="4" id="KW-0067">ATP-binding</keyword>
<comment type="similarity">
    <text evidence="1">Belongs to the ATP-dependent AMP-binding enzyme family.</text>
</comment>
<name>A0ABP6Q0U5_9ACTN</name>
<evidence type="ECO:0000256" key="1">
    <source>
        <dbReference type="ARBA" id="ARBA00006432"/>
    </source>
</evidence>
<feature type="domain" description="AMP-dependent synthetase/ligase" evidence="5">
    <location>
        <begin position="12"/>
        <end position="354"/>
    </location>
</feature>
<evidence type="ECO:0000259" key="5">
    <source>
        <dbReference type="Pfam" id="PF00501"/>
    </source>
</evidence>
<dbReference type="PANTHER" id="PTHR43107">
    <property type="entry name" value="LONG-CHAIN FATTY ACID TRANSPORT PROTEIN"/>
    <property type="match status" value="1"/>
</dbReference>
<evidence type="ECO:0000256" key="3">
    <source>
        <dbReference type="ARBA" id="ARBA00022741"/>
    </source>
</evidence>
<dbReference type="InterPro" id="IPR000873">
    <property type="entry name" value="AMP-dep_synth/lig_dom"/>
</dbReference>
<dbReference type="EMBL" id="BAAAUV010000002">
    <property type="protein sequence ID" value="GAA3198123.1"/>
    <property type="molecule type" value="Genomic_DNA"/>
</dbReference>
<reference evidence="7" key="1">
    <citation type="journal article" date="2019" name="Int. J. Syst. Evol. Microbiol.">
        <title>The Global Catalogue of Microorganisms (GCM) 10K type strain sequencing project: providing services to taxonomists for standard genome sequencing and annotation.</title>
        <authorList>
            <consortium name="The Broad Institute Genomics Platform"/>
            <consortium name="The Broad Institute Genome Sequencing Center for Infectious Disease"/>
            <person name="Wu L."/>
            <person name="Ma J."/>
        </authorList>
    </citation>
    <scope>NUCLEOTIDE SEQUENCE [LARGE SCALE GENOMIC DNA]</scope>
    <source>
        <strain evidence="7">JCM 9377</strain>
    </source>
</reference>